<evidence type="ECO:0000256" key="1">
    <source>
        <dbReference type="SAM" id="MobiDB-lite"/>
    </source>
</evidence>
<feature type="region of interest" description="Disordered" evidence="1">
    <location>
        <begin position="1"/>
        <end position="50"/>
    </location>
</feature>
<dbReference type="EMBL" id="JACIBT010000001">
    <property type="protein sequence ID" value="MBB3667027.1"/>
    <property type="molecule type" value="Genomic_DNA"/>
</dbReference>
<feature type="compositionally biased region" description="Basic and acidic residues" evidence="1">
    <location>
        <begin position="17"/>
        <end position="50"/>
    </location>
</feature>
<comment type="caution">
    <text evidence="2">The sequence shown here is derived from an EMBL/GenBank/DDBJ whole genome shotgun (WGS) entry which is preliminary data.</text>
</comment>
<gene>
    <name evidence="2" type="ORF">FHX47_000620</name>
</gene>
<organism evidence="2 3">
    <name type="scientific">Garicola koreensis</name>
    <dbReference type="NCBI Taxonomy" id="1262554"/>
    <lineage>
        <taxon>Bacteria</taxon>
        <taxon>Bacillati</taxon>
        <taxon>Actinomycetota</taxon>
        <taxon>Actinomycetes</taxon>
        <taxon>Micrococcales</taxon>
        <taxon>Micrococcaceae</taxon>
        <taxon>Garicola</taxon>
    </lineage>
</organism>
<dbReference type="RefSeq" id="WP_183357400.1">
    <property type="nucleotide sequence ID" value="NZ_BAABKR010000001.1"/>
</dbReference>
<dbReference type="Proteomes" id="UP000547528">
    <property type="component" value="Unassembled WGS sequence"/>
</dbReference>
<keyword evidence="3" id="KW-1185">Reference proteome</keyword>
<dbReference type="AlphaFoldDB" id="A0A7W5XNR4"/>
<proteinExistence type="predicted"/>
<sequence>MMTDPLAEDSGLMGERLWSRGTDHIDCELPERRLEPPRELDLRRTDEPHQ</sequence>
<evidence type="ECO:0000313" key="2">
    <source>
        <dbReference type="EMBL" id="MBB3667027.1"/>
    </source>
</evidence>
<accession>A0A7W5XNR4</accession>
<evidence type="ECO:0000313" key="3">
    <source>
        <dbReference type="Proteomes" id="UP000547528"/>
    </source>
</evidence>
<protein>
    <submittedName>
        <fullName evidence="2">Uncharacterized protein</fullName>
    </submittedName>
</protein>
<name>A0A7W5XNR4_9MICC</name>
<reference evidence="2 3" key="1">
    <citation type="submission" date="2020-08" db="EMBL/GenBank/DDBJ databases">
        <title>Sequencing the genomes of 1000 actinobacteria strains.</title>
        <authorList>
            <person name="Klenk H.-P."/>
        </authorList>
    </citation>
    <scope>NUCLEOTIDE SEQUENCE [LARGE SCALE GENOMIC DNA]</scope>
    <source>
        <strain evidence="2 3">DSM 28238</strain>
    </source>
</reference>